<dbReference type="SUPFAM" id="SSF51011">
    <property type="entry name" value="Glycosyl hydrolase domain"/>
    <property type="match status" value="1"/>
</dbReference>
<dbReference type="SUPFAM" id="SSF51445">
    <property type="entry name" value="(Trans)glycosidases"/>
    <property type="match status" value="1"/>
</dbReference>
<evidence type="ECO:0000313" key="3">
    <source>
        <dbReference type="Proteomes" id="UP000018680"/>
    </source>
</evidence>
<dbReference type="EC" id="2.4.1.7" evidence="2"/>
<dbReference type="PANTHER" id="PTHR10357:SF213">
    <property type="entry name" value="ALPHA AMYLASE CATALYTIC REGION"/>
    <property type="match status" value="1"/>
</dbReference>
<evidence type="ECO:0000313" key="2">
    <source>
        <dbReference type="EMBL" id="AHC16295.1"/>
    </source>
</evidence>
<dbReference type="InterPro" id="IPR006047">
    <property type="entry name" value="GH13_cat_dom"/>
</dbReference>
<keyword evidence="2" id="KW-0328">Glycosyltransferase</keyword>
<dbReference type="KEGG" id="slr:L21SP2_2949"/>
<organism evidence="2 3">
    <name type="scientific">Salinispira pacifica</name>
    <dbReference type="NCBI Taxonomy" id="1307761"/>
    <lineage>
        <taxon>Bacteria</taxon>
        <taxon>Pseudomonadati</taxon>
        <taxon>Spirochaetota</taxon>
        <taxon>Spirochaetia</taxon>
        <taxon>Spirochaetales</taxon>
        <taxon>Spirochaetaceae</taxon>
        <taxon>Salinispira</taxon>
    </lineage>
</organism>
<dbReference type="InterPro" id="IPR045857">
    <property type="entry name" value="O16G_dom_2"/>
</dbReference>
<dbReference type="Gene3D" id="2.60.40.1180">
    <property type="entry name" value="Golgi alpha-mannosidase II"/>
    <property type="match status" value="1"/>
</dbReference>
<dbReference type="RefSeq" id="WP_024269192.1">
    <property type="nucleotide sequence ID" value="NC_023035.1"/>
</dbReference>
<sequence length="676" mass="77462">MNGRKKDTSSGTVQQATGGSEAVQALGLLRERLAHQLKSLKGTRRLLLEKNLDIHFPDLFQAMRELYGSRWDFFYQLETLIGSLIESVSERPEDLIRLDASRIEEPHWYENQRMVGAMLYVDRFAGDLQQVKSHIPYLKKLGITYLHLMPLFKAPEGESDGGYAISSYRKVDSRLGTMEDLEELSAALRKEGISLVLDFVFNHTSDEHDWAMAARQGDPSREEFYFVLRDRDEMEEYNAHLRDIFPDVRKGSFTWNDELAGWVWTTFNSFQWDLNYGNPGVFRAMVEEMLFIANRGTEVLRLDALAFVWKEKGTVSENLPKAHTLISMFRSAARIAAPAMVFKSEAIVHPDEVAKYISPRECELSYNPMLMALLWESLATRKTDLLQHSLQKRFQIPQACSWVNYVRSHDDIGWTFADEDARELGINGNDHRGFLNDFYTARFPGSFARGVPFQLNPATGDCRISGSCASLSGIEQGLEELRAGDQEGDQSERHLEEGIRRHLLIHGIIISISGIPLIYMGDEFAQLNWYDYQNDQNFSQDSRWIHRPPFDWDRINSLMKNTEKAADQGYAARIFEQLGKMIGIRKEHPAFGESRTTVLGVENPHILAYMVGNASEQILVVSNFNEWTEEIQSNHMRLQGVWPKVVDLLTGDRYDLGENSTLKIPPLSQLWLSKLR</sequence>
<dbReference type="EMBL" id="CP006939">
    <property type="protein sequence ID" value="AHC16295.1"/>
    <property type="molecule type" value="Genomic_DNA"/>
</dbReference>
<feature type="domain" description="Glycosyl hydrolase family 13 catalytic" evidence="1">
    <location>
        <begin position="118"/>
        <end position="585"/>
    </location>
</feature>
<dbReference type="Gene3D" id="3.20.20.80">
    <property type="entry name" value="Glycosidases"/>
    <property type="match status" value="1"/>
</dbReference>
<dbReference type="GO" id="GO:0005975">
    <property type="term" value="P:carbohydrate metabolic process"/>
    <property type="evidence" value="ECO:0007669"/>
    <property type="project" value="InterPro"/>
</dbReference>
<dbReference type="InterPro" id="IPR013780">
    <property type="entry name" value="Glyco_hydro_b"/>
</dbReference>
<dbReference type="GO" id="GO:0009018">
    <property type="term" value="F:sucrose phosphorylase activity"/>
    <property type="evidence" value="ECO:0007669"/>
    <property type="project" value="UniProtKB-EC"/>
</dbReference>
<protein>
    <submittedName>
        <fullName evidence="2">Sucrose phosphorylase</fullName>
        <ecNumber evidence="2">2.4.1.7</ecNumber>
    </submittedName>
</protein>
<dbReference type="OrthoDB" id="9805159at2"/>
<accession>V5WKX3</accession>
<dbReference type="Pfam" id="PF00128">
    <property type="entry name" value="Alpha-amylase"/>
    <property type="match status" value="1"/>
</dbReference>
<dbReference type="eggNOG" id="COG0366">
    <property type="taxonomic scope" value="Bacteria"/>
</dbReference>
<reference evidence="2 3" key="1">
    <citation type="journal article" date="2015" name="Stand. Genomic Sci.">
        <title>Complete genome sequence and description of Salinispira pacifica gen. nov., sp. nov., a novel spirochaete isolated form a hypersaline microbial mat.</title>
        <authorList>
            <person name="Ben Hania W."/>
            <person name="Joseph M."/>
            <person name="Schumann P."/>
            <person name="Bunk B."/>
            <person name="Fiebig A."/>
            <person name="Sproer C."/>
            <person name="Klenk H.P."/>
            <person name="Fardeau M.L."/>
            <person name="Spring S."/>
        </authorList>
    </citation>
    <scope>NUCLEOTIDE SEQUENCE [LARGE SCALE GENOMIC DNA]</scope>
    <source>
        <strain evidence="2 3">L21-RPul-D2</strain>
    </source>
</reference>
<dbReference type="InterPro" id="IPR017853">
    <property type="entry name" value="GH"/>
</dbReference>
<dbReference type="STRING" id="1307761.L21SP2_2949"/>
<dbReference type="CDD" id="cd11324">
    <property type="entry name" value="AmyAc_Amylosucrase"/>
    <property type="match status" value="1"/>
</dbReference>
<gene>
    <name evidence="2" type="ORF">L21SP2_2949</name>
</gene>
<dbReference type="SMART" id="SM00642">
    <property type="entry name" value="Aamy"/>
    <property type="match status" value="1"/>
</dbReference>
<name>V5WKX3_9SPIO</name>
<evidence type="ECO:0000259" key="1">
    <source>
        <dbReference type="SMART" id="SM00642"/>
    </source>
</evidence>
<proteinExistence type="predicted"/>
<dbReference type="Proteomes" id="UP000018680">
    <property type="component" value="Chromosome"/>
</dbReference>
<keyword evidence="2" id="KW-0808">Transferase</keyword>
<dbReference type="Gene3D" id="3.90.400.10">
    <property type="entry name" value="Oligo-1,6-glucosidase, Domain 2"/>
    <property type="match status" value="1"/>
</dbReference>
<dbReference type="GO" id="GO:0047669">
    <property type="term" value="F:amylosucrase activity"/>
    <property type="evidence" value="ECO:0007669"/>
    <property type="project" value="InterPro"/>
</dbReference>
<dbReference type="InterPro" id="IPR044077">
    <property type="entry name" value="Amylosucrase"/>
</dbReference>
<dbReference type="AlphaFoldDB" id="V5WKX3"/>
<dbReference type="HOGENOM" id="CLU_022796_0_0_12"/>
<keyword evidence="3" id="KW-1185">Reference proteome</keyword>
<dbReference type="Gene3D" id="1.10.1740.10">
    <property type="match status" value="1"/>
</dbReference>
<dbReference type="PANTHER" id="PTHR10357">
    <property type="entry name" value="ALPHA-AMYLASE FAMILY MEMBER"/>
    <property type="match status" value="1"/>
</dbReference>
<dbReference type="PATRIC" id="fig|1307761.3.peg.2939"/>